<evidence type="ECO:0000256" key="4">
    <source>
        <dbReference type="ARBA" id="ARBA00023002"/>
    </source>
</evidence>
<dbReference type="GO" id="GO:0004497">
    <property type="term" value="F:monooxygenase activity"/>
    <property type="evidence" value="ECO:0007669"/>
    <property type="project" value="UniProtKB-KW"/>
</dbReference>
<evidence type="ECO:0000256" key="6">
    <source>
        <dbReference type="ARBA" id="ARBA00023033"/>
    </source>
</evidence>
<organism evidence="9 10">
    <name type="scientific">Platanthera zijinensis</name>
    <dbReference type="NCBI Taxonomy" id="2320716"/>
    <lineage>
        <taxon>Eukaryota</taxon>
        <taxon>Viridiplantae</taxon>
        <taxon>Streptophyta</taxon>
        <taxon>Embryophyta</taxon>
        <taxon>Tracheophyta</taxon>
        <taxon>Spermatophyta</taxon>
        <taxon>Magnoliopsida</taxon>
        <taxon>Liliopsida</taxon>
        <taxon>Asparagales</taxon>
        <taxon>Orchidaceae</taxon>
        <taxon>Orchidoideae</taxon>
        <taxon>Orchideae</taxon>
        <taxon>Orchidinae</taxon>
        <taxon>Platanthera</taxon>
    </lineage>
</organism>
<comment type="caution">
    <text evidence="9">The sequence shown here is derived from an EMBL/GenBank/DDBJ whole genome shotgun (WGS) entry which is preliminary data.</text>
</comment>
<dbReference type="InterPro" id="IPR001128">
    <property type="entry name" value="Cyt_P450"/>
</dbReference>
<dbReference type="GO" id="GO:0005506">
    <property type="term" value="F:iron ion binding"/>
    <property type="evidence" value="ECO:0007669"/>
    <property type="project" value="InterPro"/>
</dbReference>
<keyword evidence="2 7" id="KW-0349">Heme</keyword>
<dbReference type="FunFam" id="1.10.630.10:FF:000043">
    <property type="entry name" value="Cytochrome P450 99A2"/>
    <property type="match status" value="1"/>
</dbReference>
<evidence type="ECO:0000313" key="9">
    <source>
        <dbReference type="EMBL" id="KAK8943008.1"/>
    </source>
</evidence>
<evidence type="ECO:0000256" key="8">
    <source>
        <dbReference type="RuleBase" id="RU000461"/>
    </source>
</evidence>
<reference evidence="9 10" key="1">
    <citation type="journal article" date="2022" name="Nat. Plants">
        <title>Genomes of leafy and leafless Platanthera orchids illuminate the evolution of mycoheterotrophy.</title>
        <authorList>
            <person name="Li M.H."/>
            <person name="Liu K.W."/>
            <person name="Li Z."/>
            <person name="Lu H.C."/>
            <person name="Ye Q.L."/>
            <person name="Zhang D."/>
            <person name="Wang J.Y."/>
            <person name="Li Y.F."/>
            <person name="Zhong Z.M."/>
            <person name="Liu X."/>
            <person name="Yu X."/>
            <person name="Liu D.K."/>
            <person name="Tu X.D."/>
            <person name="Liu B."/>
            <person name="Hao Y."/>
            <person name="Liao X.Y."/>
            <person name="Jiang Y.T."/>
            <person name="Sun W.H."/>
            <person name="Chen J."/>
            <person name="Chen Y.Q."/>
            <person name="Ai Y."/>
            <person name="Zhai J.W."/>
            <person name="Wu S.S."/>
            <person name="Zhou Z."/>
            <person name="Hsiao Y.Y."/>
            <person name="Wu W.L."/>
            <person name="Chen Y.Y."/>
            <person name="Lin Y.F."/>
            <person name="Hsu J.L."/>
            <person name="Li C.Y."/>
            <person name="Wang Z.W."/>
            <person name="Zhao X."/>
            <person name="Zhong W.Y."/>
            <person name="Ma X.K."/>
            <person name="Ma L."/>
            <person name="Huang J."/>
            <person name="Chen G.Z."/>
            <person name="Huang M.Z."/>
            <person name="Huang L."/>
            <person name="Peng D.H."/>
            <person name="Luo Y.B."/>
            <person name="Zou S.Q."/>
            <person name="Chen S.P."/>
            <person name="Lan S."/>
            <person name="Tsai W.C."/>
            <person name="Van de Peer Y."/>
            <person name="Liu Z.J."/>
        </authorList>
    </citation>
    <scope>NUCLEOTIDE SEQUENCE [LARGE SCALE GENOMIC DNA]</scope>
    <source>
        <strain evidence="9">Lor287</strain>
    </source>
</reference>
<sequence>MELINTTLLIASVFFFFLALKIINPGHRRKDGVRELPGPRNFPIFGSIHLMLGSKLPHYSFRDLSSVYGPIMRLKLGEIHVVIVSSAEGAREIMKTHDIVFASRSINKSIETLFYGGKNIIFGPYGEFWRQLRRICTLELLSTKRVRSFRAVREEEVSHLLQSVAASSGVELNLSCKLAEIGNNVIARAVIGGRCADQELFFSALSGAVELVTGLTMVDLFPSLPFLGRITGVQRRLEQCKTKLDSMLENIIEEHVEKMMTKNSLVDNDEDQSSMEDLTDVLLRLQLEGNFQFPLSNDNIKAVISDLLLAGSETTSTLTEWVMTELIQNPEIMKKAQREVREVIGGSPRKLVEEEVTSGRLTYLQLVIKETLRLHPPVPLLLSRENQESCEVMGYEIPLKSTVLINMWAIARDAKYWDDPNIFWPERFEGTSLDFRGSHFEYVPFGAGRRVCPGMQFGLSTVELVLTYLLYYFDWKYLGKKLDMGEAYGVSIRRESPLYLVPTLHFSLPIPV</sequence>
<comment type="cofactor">
    <cofactor evidence="7">
        <name>heme</name>
        <dbReference type="ChEBI" id="CHEBI:30413"/>
    </cofactor>
</comment>
<keyword evidence="4 8" id="KW-0560">Oxidoreductase</keyword>
<dbReference type="Pfam" id="PF00067">
    <property type="entry name" value="p450"/>
    <property type="match status" value="1"/>
</dbReference>
<keyword evidence="3 7" id="KW-0479">Metal-binding</keyword>
<name>A0AAP0BM65_9ASPA</name>
<evidence type="ECO:0000256" key="5">
    <source>
        <dbReference type="ARBA" id="ARBA00023004"/>
    </source>
</evidence>
<dbReference type="CDD" id="cd11072">
    <property type="entry name" value="CYP71-like"/>
    <property type="match status" value="1"/>
</dbReference>
<dbReference type="PANTHER" id="PTHR47955:SF8">
    <property type="entry name" value="CYTOCHROME P450 71D11-LIKE"/>
    <property type="match status" value="1"/>
</dbReference>
<dbReference type="GO" id="GO:0020037">
    <property type="term" value="F:heme binding"/>
    <property type="evidence" value="ECO:0007669"/>
    <property type="project" value="InterPro"/>
</dbReference>
<proteinExistence type="inferred from homology"/>
<dbReference type="InterPro" id="IPR036396">
    <property type="entry name" value="Cyt_P450_sf"/>
</dbReference>
<evidence type="ECO:0000256" key="1">
    <source>
        <dbReference type="ARBA" id="ARBA00010617"/>
    </source>
</evidence>
<dbReference type="SUPFAM" id="SSF48264">
    <property type="entry name" value="Cytochrome P450"/>
    <property type="match status" value="1"/>
</dbReference>
<evidence type="ECO:0000256" key="2">
    <source>
        <dbReference type="ARBA" id="ARBA00022617"/>
    </source>
</evidence>
<keyword evidence="5 7" id="KW-0408">Iron</keyword>
<dbReference type="Proteomes" id="UP001418222">
    <property type="component" value="Unassembled WGS sequence"/>
</dbReference>
<dbReference type="Gene3D" id="1.10.630.10">
    <property type="entry name" value="Cytochrome P450"/>
    <property type="match status" value="1"/>
</dbReference>
<evidence type="ECO:0000313" key="10">
    <source>
        <dbReference type="Proteomes" id="UP001418222"/>
    </source>
</evidence>
<keyword evidence="10" id="KW-1185">Reference proteome</keyword>
<dbReference type="PRINTS" id="PR00385">
    <property type="entry name" value="P450"/>
</dbReference>
<dbReference type="InterPro" id="IPR002401">
    <property type="entry name" value="Cyt_P450_E_grp-I"/>
</dbReference>
<dbReference type="PANTHER" id="PTHR47955">
    <property type="entry name" value="CYTOCHROME P450 FAMILY 71 PROTEIN"/>
    <property type="match status" value="1"/>
</dbReference>
<evidence type="ECO:0000256" key="3">
    <source>
        <dbReference type="ARBA" id="ARBA00022723"/>
    </source>
</evidence>
<dbReference type="GO" id="GO:0016705">
    <property type="term" value="F:oxidoreductase activity, acting on paired donors, with incorporation or reduction of molecular oxygen"/>
    <property type="evidence" value="ECO:0007669"/>
    <property type="project" value="InterPro"/>
</dbReference>
<dbReference type="PRINTS" id="PR00463">
    <property type="entry name" value="EP450I"/>
</dbReference>
<accession>A0AAP0BM65</accession>
<feature type="binding site" description="axial binding residue" evidence="7">
    <location>
        <position position="452"/>
    </location>
    <ligand>
        <name>heme</name>
        <dbReference type="ChEBI" id="CHEBI:30413"/>
    </ligand>
    <ligandPart>
        <name>Fe</name>
        <dbReference type="ChEBI" id="CHEBI:18248"/>
    </ligandPart>
</feature>
<gene>
    <name evidence="9" type="primary">CYP71D55</name>
    <name evidence="9" type="ORF">KSP39_PZI009222</name>
</gene>
<keyword evidence="6 8" id="KW-0503">Monooxygenase</keyword>
<dbReference type="AlphaFoldDB" id="A0AAP0BM65"/>
<dbReference type="InterPro" id="IPR017972">
    <property type="entry name" value="Cyt_P450_CS"/>
</dbReference>
<comment type="similarity">
    <text evidence="1 8">Belongs to the cytochrome P450 family.</text>
</comment>
<dbReference type="EMBL" id="JBBWWQ010000007">
    <property type="protein sequence ID" value="KAK8943008.1"/>
    <property type="molecule type" value="Genomic_DNA"/>
</dbReference>
<evidence type="ECO:0000256" key="7">
    <source>
        <dbReference type="PIRSR" id="PIRSR602401-1"/>
    </source>
</evidence>
<dbReference type="PROSITE" id="PS00086">
    <property type="entry name" value="CYTOCHROME_P450"/>
    <property type="match status" value="1"/>
</dbReference>
<protein>
    <submittedName>
        <fullName evidence="9">Premnaspirodiene oxygenase</fullName>
    </submittedName>
</protein>